<dbReference type="EMBL" id="DSTT01000005">
    <property type="protein sequence ID" value="HFK24256.1"/>
    <property type="molecule type" value="Genomic_DNA"/>
</dbReference>
<evidence type="ECO:0000313" key="1">
    <source>
        <dbReference type="EMBL" id="HFK24256.1"/>
    </source>
</evidence>
<name>A0A7C3J6W7_UNCW3</name>
<comment type="caution">
    <text evidence="1">The sequence shown here is derived from an EMBL/GenBank/DDBJ whole genome shotgun (WGS) entry which is preliminary data.</text>
</comment>
<evidence type="ECO:0008006" key="2">
    <source>
        <dbReference type="Google" id="ProtNLM"/>
    </source>
</evidence>
<proteinExistence type="predicted"/>
<gene>
    <name evidence="1" type="ORF">ENS15_06395</name>
</gene>
<reference evidence="1" key="1">
    <citation type="journal article" date="2020" name="mSystems">
        <title>Genome- and Community-Level Interaction Insights into Carbon Utilization and Element Cycling Functions of Hydrothermarchaeota in Hydrothermal Sediment.</title>
        <authorList>
            <person name="Zhou Z."/>
            <person name="Liu Y."/>
            <person name="Xu W."/>
            <person name="Pan J."/>
            <person name="Luo Z.H."/>
            <person name="Li M."/>
        </authorList>
    </citation>
    <scope>NUCLEOTIDE SEQUENCE [LARGE SCALE GENOMIC DNA]</scope>
    <source>
        <strain evidence="1">SpSt-464</strain>
    </source>
</reference>
<dbReference type="AlphaFoldDB" id="A0A7C3J6W7"/>
<organism evidence="1">
    <name type="scientific">candidate division WOR-3 bacterium</name>
    <dbReference type="NCBI Taxonomy" id="2052148"/>
    <lineage>
        <taxon>Bacteria</taxon>
        <taxon>Bacteria division WOR-3</taxon>
    </lineage>
</organism>
<accession>A0A7C3J6W7</accession>
<sequence length="121" mass="14323">MLYDKVNLRYIIFGSGCCIDTFFSLDSEYYRSEKIILERTESYEEADIIILYGCFSQSSFQFIEDEIFKKSKKKIYVGNFTFLDESMKDEIVKNVDRLILGCPVDCKSLIEFLEGEFYDRE</sequence>
<protein>
    <recommendedName>
        <fullName evidence="2">NADH:ubiquinone oxidoreductase-like 20kDa subunit domain-containing protein</fullName>
    </recommendedName>
</protein>